<gene>
    <name evidence="2" type="ORF">IAC07_01795</name>
</gene>
<dbReference type="AlphaFoldDB" id="A0A940DMC9"/>
<name>A0A940DMC9_9BACT</name>
<dbReference type="Pfam" id="PF14059">
    <property type="entry name" value="DUF4251"/>
    <property type="match status" value="1"/>
</dbReference>
<evidence type="ECO:0000256" key="1">
    <source>
        <dbReference type="SAM" id="SignalP"/>
    </source>
</evidence>
<dbReference type="InterPro" id="IPR025347">
    <property type="entry name" value="DUF4251"/>
</dbReference>
<evidence type="ECO:0000313" key="2">
    <source>
        <dbReference type="EMBL" id="MBO8453439.1"/>
    </source>
</evidence>
<reference evidence="2" key="1">
    <citation type="submission" date="2020-10" db="EMBL/GenBank/DDBJ databases">
        <authorList>
            <person name="Gilroy R."/>
        </authorList>
    </citation>
    <scope>NUCLEOTIDE SEQUENCE</scope>
    <source>
        <strain evidence="2">F1-3629</strain>
    </source>
</reference>
<comment type="caution">
    <text evidence="2">The sequence shown here is derived from an EMBL/GenBank/DDBJ whole genome shotgun (WGS) entry which is preliminary data.</text>
</comment>
<sequence>MRRLILMLAVLSAGFIGSAQDKETRQERIQRWKDDMAAFKAGQARDTRVYDAADSIAGLQAGEALKNASFVLEADAVTFRHGTRVLVNSTTNFISVKGKRAVVQVSPSYTCSGPNGVGGITVDGTISDVSVSRDKRGNTRYSMNVTGIMISARVDIVIVADSSRAYATVMPNFSSNSVRLDGHVVPYSLSGAVEGMSM</sequence>
<reference evidence="2" key="2">
    <citation type="journal article" date="2021" name="PeerJ">
        <title>Extensive microbial diversity within the chicken gut microbiome revealed by metagenomics and culture.</title>
        <authorList>
            <person name="Gilroy R."/>
            <person name="Ravi A."/>
            <person name="Getino M."/>
            <person name="Pursley I."/>
            <person name="Horton D.L."/>
            <person name="Alikhan N.F."/>
            <person name="Baker D."/>
            <person name="Gharbi K."/>
            <person name="Hall N."/>
            <person name="Watson M."/>
            <person name="Adriaenssens E.M."/>
            <person name="Foster-Nyarko E."/>
            <person name="Jarju S."/>
            <person name="Secka A."/>
            <person name="Antonio M."/>
            <person name="Oren A."/>
            <person name="Chaudhuri R.R."/>
            <person name="La Ragione R."/>
            <person name="Hildebrand F."/>
            <person name="Pallen M.J."/>
        </authorList>
    </citation>
    <scope>NUCLEOTIDE SEQUENCE</scope>
    <source>
        <strain evidence="2">F1-3629</strain>
    </source>
</reference>
<dbReference type="EMBL" id="JADIMJ010000030">
    <property type="protein sequence ID" value="MBO8453439.1"/>
    <property type="molecule type" value="Genomic_DNA"/>
</dbReference>
<keyword evidence="1" id="KW-0732">Signal</keyword>
<proteinExistence type="predicted"/>
<organism evidence="2 3">
    <name type="scientific">Candidatus Cryptobacteroides gallistercoris</name>
    <dbReference type="NCBI Taxonomy" id="2840765"/>
    <lineage>
        <taxon>Bacteria</taxon>
        <taxon>Pseudomonadati</taxon>
        <taxon>Bacteroidota</taxon>
        <taxon>Bacteroidia</taxon>
        <taxon>Bacteroidales</taxon>
        <taxon>Candidatus Cryptobacteroides</taxon>
    </lineage>
</organism>
<feature type="chain" id="PRO_5036908824" evidence="1">
    <location>
        <begin position="22"/>
        <end position="198"/>
    </location>
</feature>
<protein>
    <submittedName>
        <fullName evidence="2">DUF4251 domain-containing protein</fullName>
    </submittedName>
</protein>
<evidence type="ECO:0000313" key="3">
    <source>
        <dbReference type="Proteomes" id="UP000771749"/>
    </source>
</evidence>
<dbReference type="Proteomes" id="UP000771749">
    <property type="component" value="Unassembled WGS sequence"/>
</dbReference>
<accession>A0A940DMC9</accession>
<dbReference type="Gene3D" id="2.40.128.410">
    <property type="match status" value="1"/>
</dbReference>
<feature type="signal peptide" evidence="1">
    <location>
        <begin position="1"/>
        <end position="21"/>
    </location>
</feature>